<feature type="domain" description="RRM" evidence="4">
    <location>
        <begin position="125"/>
        <end position="206"/>
    </location>
</feature>
<evidence type="ECO:0008006" key="7">
    <source>
        <dbReference type="Google" id="ProtNLM"/>
    </source>
</evidence>
<protein>
    <recommendedName>
        <fullName evidence="7">HTH La-type RNA-binding domain-containing protein</fullName>
    </recommendedName>
</protein>
<dbReference type="EMBL" id="LK023313">
    <property type="protein sequence ID" value="CDS03679.1"/>
    <property type="molecule type" value="Genomic_DNA"/>
</dbReference>
<evidence type="ECO:0000259" key="4">
    <source>
        <dbReference type="PROSITE" id="PS50102"/>
    </source>
</evidence>
<dbReference type="SUPFAM" id="SSF54928">
    <property type="entry name" value="RNA-binding domain, RBD"/>
    <property type="match status" value="1"/>
</dbReference>
<dbReference type="InterPro" id="IPR035979">
    <property type="entry name" value="RBD_domain_sf"/>
</dbReference>
<organism evidence="6">
    <name type="scientific">Lichtheimia ramosa</name>
    <dbReference type="NCBI Taxonomy" id="688394"/>
    <lineage>
        <taxon>Eukaryota</taxon>
        <taxon>Fungi</taxon>
        <taxon>Fungi incertae sedis</taxon>
        <taxon>Mucoromycota</taxon>
        <taxon>Mucoromycotina</taxon>
        <taxon>Mucoromycetes</taxon>
        <taxon>Mucorales</taxon>
        <taxon>Lichtheimiaceae</taxon>
        <taxon>Lichtheimia</taxon>
    </lineage>
</organism>
<name>A0A077WAS9_9FUNG</name>
<dbReference type="Gene3D" id="1.10.10.10">
    <property type="entry name" value="Winged helix-like DNA-binding domain superfamily/Winged helix DNA-binding domain"/>
    <property type="match status" value="1"/>
</dbReference>
<feature type="region of interest" description="Disordered" evidence="3">
    <location>
        <begin position="82"/>
        <end position="107"/>
    </location>
</feature>
<dbReference type="InterPro" id="IPR000504">
    <property type="entry name" value="RRM_dom"/>
</dbReference>
<reference evidence="6" key="1">
    <citation type="journal article" date="2014" name="Genome Announc.">
        <title>De novo whole-genome sequence and genome annotation of Lichtheimia ramosa.</title>
        <authorList>
            <person name="Linde J."/>
            <person name="Schwartze V."/>
            <person name="Binder U."/>
            <person name="Lass-Florl C."/>
            <person name="Voigt K."/>
            <person name="Horn F."/>
        </authorList>
    </citation>
    <scope>NUCLEOTIDE SEQUENCE</scope>
    <source>
        <strain evidence="6">JMRC FSU:6197</strain>
    </source>
</reference>
<evidence type="ECO:0000313" key="6">
    <source>
        <dbReference type="EMBL" id="CDS03679.1"/>
    </source>
</evidence>
<sequence>MSDKPIELQILDQLDAIYSKENLAKNAFFKEMTEQDPDHCKCLLLDRVSLKKFSVIKQFKGLVQGNVDLLIQAAEQSNGRFEVNEDKTKLRKAPGAEEEQEAETKEQVAKPDEKMLDYWRQQNTRSIYAKGFPESLDHSSHTKLSDFFKEHGRVLTLKMRKDDDKNVFVEFDSMDTVKEILDKKLEYEGQELTMMSKQDYIDMKAKEKYQGAEFQHSNDKKRRNNSYMIQYEGAIDMGFRDIRELVSQKTPVGTVEKLSEPGTGVLELKEVTPDAFLEMLGPDHKFEGLTFKLADMHAREVMRKAFQNKRGGKGGRDGGRGGSGRGGGRPHKRQRKD</sequence>
<dbReference type="PROSITE" id="PS50102">
    <property type="entry name" value="RRM"/>
    <property type="match status" value="1"/>
</dbReference>
<keyword evidence="1 2" id="KW-0694">RNA-binding</keyword>
<evidence type="ECO:0000256" key="3">
    <source>
        <dbReference type="SAM" id="MobiDB-lite"/>
    </source>
</evidence>
<evidence type="ECO:0000256" key="1">
    <source>
        <dbReference type="ARBA" id="ARBA00022884"/>
    </source>
</evidence>
<accession>A0A077WAS9</accession>
<gene>
    <name evidence="6" type="ORF">LRAMOSA01080</name>
</gene>
<feature type="domain" description="HTH La-type RNA-binding" evidence="5">
    <location>
        <begin position="1"/>
        <end position="100"/>
    </location>
</feature>
<evidence type="ECO:0000259" key="5">
    <source>
        <dbReference type="PROSITE" id="PS50961"/>
    </source>
</evidence>
<dbReference type="PROSITE" id="PS50961">
    <property type="entry name" value="HTH_LA"/>
    <property type="match status" value="1"/>
</dbReference>
<dbReference type="GO" id="GO:0003723">
    <property type="term" value="F:RNA binding"/>
    <property type="evidence" value="ECO:0007669"/>
    <property type="project" value="UniProtKB-UniRule"/>
</dbReference>
<dbReference type="CDD" id="cd12291">
    <property type="entry name" value="RRM1_La"/>
    <property type="match status" value="1"/>
</dbReference>
<dbReference type="InterPro" id="IPR012677">
    <property type="entry name" value="Nucleotide-bd_a/b_plait_sf"/>
</dbReference>
<dbReference type="AlphaFoldDB" id="A0A077WAS9"/>
<proteinExistence type="predicted"/>
<feature type="region of interest" description="Disordered" evidence="3">
    <location>
        <begin position="304"/>
        <end position="337"/>
    </location>
</feature>
<dbReference type="InterPro" id="IPR036388">
    <property type="entry name" value="WH-like_DNA-bd_sf"/>
</dbReference>
<evidence type="ECO:0000256" key="2">
    <source>
        <dbReference type="PROSITE-ProRule" id="PRU00332"/>
    </source>
</evidence>
<feature type="compositionally biased region" description="Basic residues" evidence="3">
    <location>
        <begin position="328"/>
        <end position="337"/>
    </location>
</feature>
<dbReference type="OrthoDB" id="439993at2759"/>
<dbReference type="InterPro" id="IPR006630">
    <property type="entry name" value="La_HTH"/>
</dbReference>
<dbReference type="Gene3D" id="3.30.70.330">
    <property type="match status" value="1"/>
</dbReference>